<proteinExistence type="predicted"/>
<dbReference type="AlphaFoldDB" id="A0A399F519"/>
<accession>A0A399F519</accession>
<dbReference type="Proteomes" id="UP000266178">
    <property type="component" value="Unassembled WGS sequence"/>
</dbReference>
<dbReference type="EMBL" id="QWLB01000086">
    <property type="protein sequence ID" value="RIH90379.1"/>
    <property type="molecule type" value="Genomic_DNA"/>
</dbReference>
<keyword evidence="2" id="KW-1185">Reference proteome</keyword>
<organism evidence="1 2">
    <name type="scientific">Meiothermus granaticius NBRC 107808</name>
    <dbReference type="NCBI Taxonomy" id="1227551"/>
    <lineage>
        <taxon>Bacteria</taxon>
        <taxon>Thermotogati</taxon>
        <taxon>Deinococcota</taxon>
        <taxon>Deinococci</taxon>
        <taxon>Thermales</taxon>
        <taxon>Thermaceae</taxon>
        <taxon>Meiothermus</taxon>
    </lineage>
</organism>
<name>A0A399F519_9DEIN</name>
<evidence type="ECO:0000313" key="1">
    <source>
        <dbReference type="EMBL" id="RIH90379.1"/>
    </source>
</evidence>
<protein>
    <submittedName>
        <fullName evidence="1">Uncharacterized protein</fullName>
    </submittedName>
</protein>
<sequence length="75" mass="8526">MKPHIRYGKNGFQLYPPRSLRGEAAAAFLRFSADYFRVLARRYGEEAHLEVGGHQLVADLSQAPLTLQAARRLDR</sequence>
<dbReference type="RefSeq" id="WP_119358670.1">
    <property type="nucleotide sequence ID" value="NZ_BJXM01000048.1"/>
</dbReference>
<dbReference type="OrthoDB" id="26149at2"/>
<evidence type="ECO:0000313" key="2">
    <source>
        <dbReference type="Proteomes" id="UP000266178"/>
    </source>
</evidence>
<comment type="caution">
    <text evidence="1">The sequence shown here is derived from an EMBL/GenBank/DDBJ whole genome shotgun (WGS) entry which is preliminary data.</text>
</comment>
<reference evidence="1 2" key="1">
    <citation type="submission" date="2018-08" db="EMBL/GenBank/DDBJ databases">
        <title>Meiothermus granaticius genome AF-68 sequencing project.</title>
        <authorList>
            <person name="Da Costa M.S."/>
            <person name="Albuquerque L."/>
            <person name="Raposo P."/>
            <person name="Froufe H.J.C."/>
            <person name="Barroso C.S."/>
            <person name="Egas C."/>
        </authorList>
    </citation>
    <scope>NUCLEOTIDE SEQUENCE [LARGE SCALE GENOMIC DNA]</scope>
    <source>
        <strain evidence="1 2">AF-68</strain>
    </source>
</reference>
<gene>
    <name evidence="1" type="ORF">Mgrana_03254</name>
</gene>